<comment type="caution">
    <text evidence="7">The sequence shown here is derived from an EMBL/GenBank/DDBJ whole genome shotgun (WGS) entry which is preliminary data.</text>
</comment>
<evidence type="ECO:0000259" key="6">
    <source>
        <dbReference type="PROSITE" id="PS50844"/>
    </source>
</evidence>
<evidence type="ECO:0000256" key="1">
    <source>
        <dbReference type="ARBA" id="ARBA00022679"/>
    </source>
</evidence>
<comment type="catalytic activity">
    <reaction evidence="2">
        <text>aldehydo-N-acetyl-D-mannosamine 6-phosphate + phosphoenolpyruvate + H2O = N-acetylneuraminate 9-phosphate + phosphate</text>
        <dbReference type="Rhea" id="RHEA:80835"/>
        <dbReference type="ChEBI" id="CHEBI:15377"/>
        <dbReference type="ChEBI" id="CHEBI:43474"/>
        <dbReference type="ChEBI" id="CHEBI:58557"/>
        <dbReference type="ChEBI" id="CHEBI:58702"/>
        <dbReference type="ChEBI" id="CHEBI:231734"/>
        <dbReference type="EC" id="2.5.1.57"/>
    </reaction>
    <physiologicalReaction direction="left-to-right" evidence="2">
        <dbReference type="Rhea" id="RHEA:80836"/>
    </physiologicalReaction>
</comment>
<dbReference type="Gene3D" id="3.20.20.70">
    <property type="entry name" value="Aldolase class I"/>
    <property type="match status" value="1"/>
</dbReference>
<keyword evidence="1" id="KW-0808">Transferase</keyword>
<evidence type="ECO:0000256" key="4">
    <source>
        <dbReference type="ARBA" id="ARBA00067780"/>
    </source>
</evidence>
<dbReference type="InterPro" id="IPR057736">
    <property type="entry name" value="SAF_PseI/NeuA/NeuB"/>
</dbReference>
<dbReference type="STRING" id="195883.A0A482XRE2"/>
<dbReference type="GO" id="GO:0006054">
    <property type="term" value="P:N-acetylneuraminate metabolic process"/>
    <property type="evidence" value="ECO:0007669"/>
    <property type="project" value="UniProtKB-ARBA"/>
</dbReference>
<dbReference type="InParanoid" id="A0A482XRE2"/>
<dbReference type="FunCoup" id="A0A482XRE2">
    <property type="interactions" value="816"/>
</dbReference>
<dbReference type="Gene3D" id="3.90.1210.10">
    <property type="entry name" value="Antifreeze-like/N-acetylneuraminic acid synthase C-terminal domain"/>
    <property type="match status" value="1"/>
</dbReference>
<organism evidence="7 8">
    <name type="scientific">Laodelphax striatellus</name>
    <name type="common">Small brown planthopper</name>
    <name type="synonym">Delphax striatella</name>
    <dbReference type="NCBI Taxonomy" id="195883"/>
    <lineage>
        <taxon>Eukaryota</taxon>
        <taxon>Metazoa</taxon>
        <taxon>Ecdysozoa</taxon>
        <taxon>Arthropoda</taxon>
        <taxon>Hexapoda</taxon>
        <taxon>Insecta</taxon>
        <taxon>Pterygota</taxon>
        <taxon>Neoptera</taxon>
        <taxon>Paraneoptera</taxon>
        <taxon>Hemiptera</taxon>
        <taxon>Auchenorrhyncha</taxon>
        <taxon>Fulgoroidea</taxon>
        <taxon>Delphacidae</taxon>
        <taxon>Criomorphinae</taxon>
        <taxon>Laodelphax</taxon>
    </lineage>
</organism>
<proteinExistence type="predicted"/>
<dbReference type="InterPro" id="IPR036732">
    <property type="entry name" value="AFP_Neu5c_C_sf"/>
</dbReference>
<dbReference type="InterPro" id="IPR013785">
    <property type="entry name" value="Aldolase_TIM"/>
</dbReference>
<dbReference type="InterPro" id="IPR013974">
    <property type="entry name" value="SAF"/>
</dbReference>
<dbReference type="OrthoDB" id="9928645at2759"/>
<dbReference type="CDD" id="cd11615">
    <property type="entry name" value="SAF_NeuB_like"/>
    <property type="match status" value="1"/>
</dbReference>
<gene>
    <name evidence="7" type="ORF">LSTR_LSTR007408</name>
</gene>
<dbReference type="Proteomes" id="UP000291343">
    <property type="component" value="Unassembled WGS sequence"/>
</dbReference>
<dbReference type="InterPro" id="IPR006190">
    <property type="entry name" value="SAF_AFP_Neu5Ac"/>
</dbReference>
<dbReference type="GO" id="GO:0047444">
    <property type="term" value="F:N-acylneuraminate-9-phosphate synthase activity"/>
    <property type="evidence" value="ECO:0007669"/>
    <property type="project" value="UniProtKB-EC"/>
</dbReference>
<evidence type="ECO:0000256" key="3">
    <source>
        <dbReference type="ARBA" id="ARBA00066534"/>
    </source>
</evidence>
<dbReference type="InterPro" id="IPR013132">
    <property type="entry name" value="PseI/NeuA/B-like_N"/>
</dbReference>
<dbReference type="GO" id="GO:1901137">
    <property type="term" value="P:carbohydrate derivative biosynthetic process"/>
    <property type="evidence" value="ECO:0007669"/>
    <property type="project" value="UniProtKB-ARBA"/>
</dbReference>
<dbReference type="EMBL" id="QKKF02004189">
    <property type="protein sequence ID" value="RZF47481.1"/>
    <property type="molecule type" value="Genomic_DNA"/>
</dbReference>
<accession>A0A482XRE2</accession>
<protein>
    <recommendedName>
        <fullName evidence="4">N-acetylneuraminate-9-phosphate synthase</fullName>
        <ecNumber evidence="3">2.5.1.57</ecNumber>
    </recommendedName>
    <alternativeName>
        <fullName evidence="5">Sialic acid synthase</fullName>
    </alternativeName>
</protein>
<dbReference type="Pfam" id="PF03102">
    <property type="entry name" value="NeuB"/>
    <property type="match status" value="1"/>
</dbReference>
<dbReference type="SUPFAM" id="SSF51269">
    <property type="entry name" value="AFP III-like domain"/>
    <property type="match status" value="1"/>
</dbReference>
<name>A0A482XRE2_LAOST</name>
<evidence type="ECO:0000256" key="2">
    <source>
        <dbReference type="ARBA" id="ARBA00050599"/>
    </source>
</evidence>
<feature type="domain" description="AFP-like" evidence="6">
    <location>
        <begin position="297"/>
        <end position="348"/>
    </location>
</feature>
<dbReference type="InterPro" id="IPR051690">
    <property type="entry name" value="PseI-like"/>
</dbReference>
<evidence type="ECO:0000256" key="5">
    <source>
        <dbReference type="ARBA" id="ARBA00083845"/>
    </source>
</evidence>
<dbReference type="FunFam" id="3.20.20.70:FF:000144">
    <property type="entry name" value="sialic acid synthase"/>
    <property type="match status" value="1"/>
</dbReference>
<dbReference type="PROSITE" id="PS50844">
    <property type="entry name" value="AFP_LIKE"/>
    <property type="match status" value="1"/>
</dbReference>
<reference evidence="7 8" key="1">
    <citation type="journal article" date="2017" name="Gigascience">
        <title>Genome sequence of the small brown planthopper, Laodelphax striatellus.</title>
        <authorList>
            <person name="Zhu J."/>
            <person name="Jiang F."/>
            <person name="Wang X."/>
            <person name="Yang P."/>
            <person name="Bao Y."/>
            <person name="Zhao W."/>
            <person name="Wang W."/>
            <person name="Lu H."/>
            <person name="Wang Q."/>
            <person name="Cui N."/>
            <person name="Li J."/>
            <person name="Chen X."/>
            <person name="Luo L."/>
            <person name="Yu J."/>
            <person name="Kang L."/>
            <person name="Cui F."/>
        </authorList>
    </citation>
    <scope>NUCLEOTIDE SEQUENCE [LARGE SCALE GENOMIC DNA]</scope>
    <source>
        <strain evidence="7">Lst14</strain>
    </source>
</reference>
<sequence length="357" mass="39762">MHDGRSDLVLSDGKAIGVSHPCFIIAEIGQNHQGDINIAKQLIKEAKMCGADCVKFQKSDLPSKFTQSALNRVYDSPHAWGETYGEHKAYLEFSREQYLELQEFSKNIGILFTASGMDTVSVDFLATINVPFIKIGSGDADNFSLLEHAAMKQIPLIISTGMQNYDVVKKIYRCVKSVHCKFVLLHCISSYPPPVEDVNLRVLELYRRDFPDIHIGYSGHELGITISTAAVALGAKVLERHLTLDKTWKGNDHQSSLDPIEFRRLVGDVRLLEKALGSPVKQVQLSEQPCIDKLSKSIVASKRIRKGEVITRDKITVKVSEPKGIRAGEIETVIGRKSAQDVDEDEPIFLITKDDTN</sequence>
<evidence type="ECO:0000313" key="8">
    <source>
        <dbReference type="Proteomes" id="UP000291343"/>
    </source>
</evidence>
<dbReference type="SMR" id="A0A482XRE2"/>
<dbReference type="GO" id="GO:0016051">
    <property type="term" value="P:carbohydrate biosynthetic process"/>
    <property type="evidence" value="ECO:0007669"/>
    <property type="project" value="InterPro"/>
</dbReference>
<dbReference type="SUPFAM" id="SSF51569">
    <property type="entry name" value="Aldolase"/>
    <property type="match status" value="1"/>
</dbReference>
<dbReference type="Pfam" id="PF08666">
    <property type="entry name" value="SAF"/>
    <property type="match status" value="1"/>
</dbReference>
<dbReference type="PANTHER" id="PTHR42966:SF1">
    <property type="entry name" value="SIALIC ACID SYNTHASE"/>
    <property type="match status" value="1"/>
</dbReference>
<dbReference type="AlphaFoldDB" id="A0A482XRE2"/>
<dbReference type="EC" id="2.5.1.57" evidence="3"/>
<evidence type="ECO:0000313" key="7">
    <source>
        <dbReference type="EMBL" id="RZF47481.1"/>
    </source>
</evidence>
<keyword evidence="8" id="KW-1185">Reference proteome</keyword>
<dbReference type="PANTHER" id="PTHR42966">
    <property type="entry name" value="N-ACETYLNEURAMINATE SYNTHASE"/>
    <property type="match status" value="1"/>
</dbReference>